<comment type="subcellular location">
    <subcellularLocation>
        <location evidence="1">Cell inner membrane</location>
        <topology evidence="1">Single-pass membrane protein</topology>
    </subcellularLocation>
</comment>
<dbReference type="PANTHER" id="PTHR38779:SF2">
    <property type="entry name" value="TYPE II SECRETION SYSTEM PROTEIN I-RELATED"/>
    <property type="match status" value="1"/>
</dbReference>
<dbReference type="NCBIfam" id="TIGR01707">
    <property type="entry name" value="gspI"/>
    <property type="match status" value="1"/>
</dbReference>
<dbReference type="Pfam" id="PF02501">
    <property type="entry name" value="T2SSI"/>
    <property type="match status" value="1"/>
</dbReference>
<name>A0A3B0ZCU5_9ZZZZ</name>
<dbReference type="InterPro" id="IPR045584">
    <property type="entry name" value="Pilin-like"/>
</dbReference>
<dbReference type="InterPro" id="IPR012902">
    <property type="entry name" value="N_methyl_site"/>
</dbReference>
<proteinExistence type="inferred from homology"/>
<keyword evidence="8 9" id="KW-0472">Membrane</keyword>
<evidence type="ECO:0000256" key="1">
    <source>
        <dbReference type="ARBA" id="ARBA00004377"/>
    </source>
</evidence>
<keyword evidence="5" id="KW-0997">Cell inner membrane</keyword>
<organism evidence="11">
    <name type="scientific">hydrothermal vent metagenome</name>
    <dbReference type="NCBI Taxonomy" id="652676"/>
    <lineage>
        <taxon>unclassified sequences</taxon>
        <taxon>metagenomes</taxon>
        <taxon>ecological metagenomes</taxon>
    </lineage>
</organism>
<evidence type="ECO:0000313" key="11">
    <source>
        <dbReference type="EMBL" id="VAW86013.1"/>
    </source>
</evidence>
<comment type="similarity">
    <text evidence="2">Belongs to the GSP I family.</text>
</comment>
<evidence type="ECO:0000256" key="8">
    <source>
        <dbReference type="ARBA" id="ARBA00023136"/>
    </source>
</evidence>
<dbReference type="EMBL" id="UOFQ01000033">
    <property type="protein sequence ID" value="VAW86013.1"/>
    <property type="molecule type" value="Genomic_DNA"/>
</dbReference>
<evidence type="ECO:0000259" key="10">
    <source>
        <dbReference type="Pfam" id="PF02501"/>
    </source>
</evidence>
<dbReference type="Pfam" id="PF07963">
    <property type="entry name" value="N_methyl"/>
    <property type="match status" value="1"/>
</dbReference>
<protein>
    <recommendedName>
        <fullName evidence="10">Type II secretion system protein GspI C-terminal domain-containing protein</fullName>
    </recommendedName>
</protein>
<evidence type="ECO:0000256" key="3">
    <source>
        <dbReference type="ARBA" id="ARBA00022475"/>
    </source>
</evidence>
<keyword evidence="4" id="KW-0488">Methylation</keyword>
<feature type="domain" description="Type II secretion system protein GspI C-terminal" evidence="10">
    <location>
        <begin position="49"/>
        <end position="127"/>
    </location>
</feature>
<dbReference type="NCBIfam" id="TIGR02532">
    <property type="entry name" value="IV_pilin_GFxxxE"/>
    <property type="match status" value="1"/>
</dbReference>
<dbReference type="GO" id="GO:0015627">
    <property type="term" value="C:type II protein secretion system complex"/>
    <property type="evidence" value="ECO:0007669"/>
    <property type="project" value="InterPro"/>
</dbReference>
<sequence length="131" mass="14417">MSARHYPLRLKYARGFTLLEVMVALAVIAIGLGAVITEASRNISNATLLEAKTLAHWVATNKVVEMQVSQAWPSAGEESGDVEMAGRDWYLTVIIIDTPDERVKRMDVEVRTDAGSERSIVKVISYLGKPT</sequence>
<dbReference type="InterPro" id="IPR003413">
    <property type="entry name" value="T2SS_GspI_C"/>
</dbReference>
<dbReference type="Gene3D" id="3.30.1300.30">
    <property type="entry name" value="GSPII I/J protein-like"/>
    <property type="match status" value="1"/>
</dbReference>
<evidence type="ECO:0000256" key="4">
    <source>
        <dbReference type="ARBA" id="ARBA00022481"/>
    </source>
</evidence>
<gene>
    <name evidence="11" type="ORF">MNBD_GAMMA17-1106</name>
</gene>
<evidence type="ECO:0000256" key="7">
    <source>
        <dbReference type="ARBA" id="ARBA00022989"/>
    </source>
</evidence>
<dbReference type="PROSITE" id="PS00409">
    <property type="entry name" value="PROKAR_NTER_METHYL"/>
    <property type="match status" value="1"/>
</dbReference>
<accession>A0A3B0ZCU5</accession>
<dbReference type="GO" id="GO:0005886">
    <property type="term" value="C:plasma membrane"/>
    <property type="evidence" value="ECO:0007669"/>
    <property type="project" value="UniProtKB-SubCell"/>
</dbReference>
<reference evidence="11" key="1">
    <citation type="submission" date="2018-06" db="EMBL/GenBank/DDBJ databases">
        <authorList>
            <person name="Zhirakovskaya E."/>
        </authorList>
    </citation>
    <scope>NUCLEOTIDE SEQUENCE</scope>
</reference>
<dbReference type="GO" id="GO:0015628">
    <property type="term" value="P:protein secretion by the type II secretion system"/>
    <property type="evidence" value="ECO:0007669"/>
    <property type="project" value="InterPro"/>
</dbReference>
<dbReference type="PANTHER" id="PTHR38779">
    <property type="entry name" value="TYPE II SECRETION SYSTEM PROTEIN I-RELATED"/>
    <property type="match status" value="1"/>
</dbReference>
<evidence type="ECO:0000256" key="5">
    <source>
        <dbReference type="ARBA" id="ARBA00022519"/>
    </source>
</evidence>
<evidence type="ECO:0000256" key="2">
    <source>
        <dbReference type="ARBA" id="ARBA00008358"/>
    </source>
</evidence>
<feature type="transmembrane region" description="Helical" evidence="9">
    <location>
        <begin position="12"/>
        <end position="36"/>
    </location>
</feature>
<evidence type="ECO:0000256" key="9">
    <source>
        <dbReference type="SAM" id="Phobius"/>
    </source>
</evidence>
<dbReference type="InterPro" id="IPR010052">
    <property type="entry name" value="T2SS_protein-GspI"/>
</dbReference>
<dbReference type="AlphaFoldDB" id="A0A3B0ZCU5"/>
<evidence type="ECO:0000256" key="6">
    <source>
        <dbReference type="ARBA" id="ARBA00022692"/>
    </source>
</evidence>
<dbReference type="SUPFAM" id="SSF54523">
    <property type="entry name" value="Pili subunits"/>
    <property type="match status" value="1"/>
</dbReference>
<keyword evidence="6 9" id="KW-0812">Transmembrane</keyword>
<keyword evidence="7 9" id="KW-1133">Transmembrane helix</keyword>
<keyword evidence="3" id="KW-1003">Cell membrane</keyword>